<gene>
    <name evidence="2" type="ORF">BCR38DRAFT_426600</name>
</gene>
<reference evidence="2 3" key="1">
    <citation type="submission" date="2016-07" db="EMBL/GenBank/DDBJ databases">
        <title>Pervasive Adenine N6-methylation of Active Genes in Fungi.</title>
        <authorList>
            <consortium name="DOE Joint Genome Institute"/>
            <person name="Mondo S.J."/>
            <person name="Dannebaum R.O."/>
            <person name="Kuo R.C."/>
            <person name="Labutti K."/>
            <person name="Haridas S."/>
            <person name="Kuo A."/>
            <person name="Salamov A."/>
            <person name="Ahrendt S.R."/>
            <person name="Lipzen A."/>
            <person name="Sullivan W."/>
            <person name="Andreopoulos W.B."/>
            <person name="Clum A."/>
            <person name="Lindquist E."/>
            <person name="Daum C."/>
            <person name="Ramamoorthy G.K."/>
            <person name="Gryganskyi A."/>
            <person name="Culley D."/>
            <person name="Magnuson J.K."/>
            <person name="James T.Y."/>
            <person name="O'Malley M.A."/>
            <person name="Stajich J.E."/>
            <person name="Spatafora J.W."/>
            <person name="Visel A."/>
            <person name="Grigoriev I.V."/>
        </authorList>
    </citation>
    <scope>NUCLEOTIDE SEQUENCE [LARGE SCALE GENOMIC DNA]</scope>
    <source>
        <strain evidence="2 3">CBS 129021</strain>
    </source>
</reference>
<dbReference type="InParanoid" id="A0A1Y2E6V8"/>
<dbReference type="Proteomes" id="UP000193689">
    <property type="component" value="Unassembled WGS sequence"/>
</dbReference>
<evidence type="ECO:0000313" key="3">
    <source>
        <dbReference type="Proteomes" id="UP000193689"/>
    </source>
</evidence>
<organism evidence="2 3">
    <name type="scientific">Pseudomassariella vexata</name>
    <dbReference type="NCBI Taxonomy" id="1141098"/>
    <lineage>
        <taxon>Eukaryota</taxon>
        <taxon>Fungi</taxon>
        <taxon>Dikarya</taxon>
        <taxon>Ascomycota</taxon>
        <taxon>Pezizomycotina</taxon>
        <taxon>Sordariomycetes</taxon>
        <taxon>Xylariomycetidae</taxon>
        <taxon>Amphisphaeriales</taxon>
        <taxon>Pseudomassariaceae</taxon>
        <taxon>Pseudomassariella</taxon>
    </lineage>
</organism>
<feature type="region of interest" description="Disordered" evidence="1">
    <location>
        <begin position="1"/>
        <end position="23"/>
    </location>
</feature>
<comment type="caution">
    <text evidence="2">The sequence shown here is derived from an EMBL/GenBank/DDBJ whole genome shotgun (WGS) entry which is preliminary data.</text>
</comment>
<dbReference type="RefSeq" id="XP_040717915.1">
    <property type="nucleotide sequence ID" value="XM_040859783.1"/>
</dbReference>
<name>A0A1Y2E6V8_9PEZI</name>
<sequence>MANHGHRVASPRDANAPTSLAAHDGGQQGVLFLLSGLAENSSAERPRNGTHIHPPHNVSVGILV</sequence>
<dbReference type="EMBL" id="MCFJ01000004">
    <property type="protein sequence ID" value="ORY67291.1"/>
    <property type="molecule type" value="Genomic_DNA"/>
</dbReference>
<proteinExistence type="predicted"/>
<evidence type="ECO:0000256" key="1">
    <source>
        <dbReference type="SAM" id="MobiDB-lite"/>
    </source>
</evidence>
<dbReference type="GeneID" id="63775995"/>
<feature type="region of interest" description="Disordered" evidence="1">
    <location>
        <begin position="41"/>
        <end position="64"/>
    </location>
</feature>
<keyword evidence="3" id="KW-1185">Reference proteome</keyword>
<dbReference type="AlphaFoldDB" id="A0A1Y2E6V8"/>
<protein>
    <submittedName>
        <fullName evidence="2">Uncharacterized protein</fullName>
    </submittedName>
</protein>
<evidence type="ECO:0000313" key="2">
    <source>
        <dbReference type="EMBL" id="ORY67291.1"/>
    </source>
</evidence>
<accession>A0A1Y2E6V8</accession>